<organism evidence="1 2">
    <name type="scientific">Acer saccharum</name>
    <name type="common">Sugar maple</name>
    <dbReference type="NCBI Taxonomy" id="4024"/>
    <lineage>
        <taxon>Eukaryota</taxon>
        <taxon>Viridiplantae</taxon>
        <taxon>Streptophyta</taxon>
        <taxon>Embryophyta</taxon>
        <taxon>Tracheophyta</taxon>
        <taxon>Spermatophyta</taxon>
        <taxon>Magnoliopsida</taxon>
        <taxon>eudicotyledons</taxon>
        <taxon>Gunneridae</taxon>
        <taxon>Pentapetalae</taxon>
        <taxon>rosids</taxon>
        <taxon>malvids</taxon>
        <taxon>Sapindales</taxon>
        <taxon>Sapindaceae</taxon>
        <taxon>Hippocastanoideae</taxon>
        <taxon>Acereae</taxon>
        <taxon>Acer</taxon>
    </lineage>
</organism>
<proteinExistence type="predicted"/>
<name>A0AA39VFU3_ACESA</name>
<dbReference type="SUPFAM" id="SSF51735">
    <property type="entry name" value="NAD(P)-binding Rossmann-fold domains"/>
    <property type="match status" value="1"/>
</dbReference>
<dbReference type="Proteomes" id="UP001168877">
    <property type="component" value="Unassembled WGS sequence"/>
</dbReference>
<dbReference type="EMBL" id="JAUESC010000386">
    <property type="protein sequence ID" value="KAK0576763.1"/>
    <property type="molecule type" value="Genomic_DNA"/>
</dbReference>
<dbReference type="AlphaFoldDB" id="A0AA39VFU3"/>
<reference evidence="1" key="1">
    <citation type="journal article" date="2022" name="Plant J.">
        <title>Strategies of tolerance reflected in two North American maple genomes.</title>
        <authorList>
            <person name="McEvoy S.L."/>
            <person name="Sezen U.U."/>
            <person name="Trouern-Trend A."/>
            <person name="McMahon S.M."/>
            <person name="Schaberg P.G."/>
            <person name="Yang J."/>
            <person name="Wegrzyn J.L."/>
            <person name="Swenson N.G."/>
        </authorList>
    </citation>
    <scope>NUCLEOTIDE SEQUENCE</scope>
    <source>
        <strain evidence="1">NS2018</strain>
    </source>
</reference>
<dbReference type="Gene3D" id="3.40.50.720">
    <property type="entry name" value="NAD(P)-binding Rossmann-like Domain"/>
    <property type="match status" value="1"/>
</dbReference>
<sequence length="70" mass="8092">MAHAIRAQDLVDKLKSLYPNYSYPESLTEGVEDDKLSSDKLLRLLGWSYRPLEETLVDSIECYRKMGILN</sequence>
<protein>
    <submittedName>
        <fullName evidence="1">Uncharacterized protein</fullName>
    </submittedName>
</protein>
<evidence type="ECO:0000313" key="1">
    <source>
        <dbReference type="EMBL" id="KAK0576763.1"/>
    </source>
</evidence>
<comment type="caution">
    <text evidence="1">The sequence shown here is derived from an EMBL/GenBank/DDBJ whole genome shotgun (WGS) entry which is preliminary data.</text>
</comment>
<keyword evidence="2" id="KW-1185">Reference proteome</keyword>
<reference evidence="1" key="2">
    <citation type="submission" date="2023-06" db="EMBL/GenBank/DDBJ databases">
        <authorList>
            <person name="Swenson N.G."/>
            <person name="Wegrzyn J.L."/>
            <person name="Mcevoy S.L."/>
        </authorList>
    </citation>
    <scope>NUCLEOTIDE SEQUENCE</scope>
    <source>
        <strain evidence="1">NS2018</strain>
        <tissue evidence="1">Leaf</tissue>
    </source>
</reference>
<gene>
    <name evidence="1" type="ORF">LWI29_022967</name>
</gene>
<accession>A0AA39VFU3</accession>
<evidence type="ECO:0000313" key="2">
    <source>
        <dbReference type="Proteomes" id="UP001168877"/>
    </source>
</evidence>
<dbReference type="InterPro" id="IPR036291">
    <property type="entry name" value="NAD(P)-bd_dom_sf"/>
</dbReference>